<dbReference type="Pfam" id="PF02892">
    <property type="entry name" value="zf-BED"/>
    <property type="match status" value="1"/>
</dbReference>
<feature type="non-terminal residue" evidence="6">
    <location>
        <position position="1"/>
    </location>
</feature>
<dbReference type="EMBL" id="GL441430">
    <property type="protein sequence ID" value="EFN64871.1"/>
    <property type="molecule type" value="Genomic_DNA"/>
</dbReference>
<evidence type="ECO:0000259" key="5">
    <source>
        <dbReference type="PROSITE" id="PS50808"/>
    </source>
</evidence>
<organism evidence="7">
    <name type="scientific">Camponotus floridanus</name>
    <name type="common">Florida carpenter ant</name>
    <dbReference type="NCBI Taxonomy" id="104421"/>
    <lineage>
        <taxon>Eukaryota</taxon>
        <taxon>Metazoa</taxon>
        <taxon>Ecdysozoa</taxon>
        <taxon>Arthropoda</taxon>
        <taxon>Hexapoda</taxon>
        <taxon>Insecta</taxon>
        <taxon>Pterygota</taxon>
        <taxon>Neoptera</taxon>
        <taxon>Endopterygota</taxon>
        <taxon>Hymenoptera</taxon>
        <taxon>Apocrita</taxon>
        <taxon>Aculeata</taxon>
        <taxon>Formicoidea</taxon>
        <taxon>Formicidae</taxon>
        <taxon>Formicinae</taxon>
        <taxon>Camponotus</taxon>
    </lineage>
</organism>
<evidence type="ECO:0000256" key="3">
    <source>
        <dbReference type="ARBA" id="ARBA00022833"/>
    </source>
</evidence>
<dbReference type="InParanoid" id="E2ANW7"/>
<dbReference type="InterPro" id="IPR036236">
    <property type="entry name" value="Znf_C2H2_sf"/>
</dbReference>
<evidence type="ECO:0000313" key="7">
    <source>
        <dbReference type="Proteomes" id="UP000000311"/>
    </source>
</evidence>
<dbReference type="GO" id="GO:0003677">
    <property type="term" value="F:DNA binding"/>
    <property type="evidence" value="ECO:0007669"/>
    <property type="project" value="InterPro"/>
</dbReference>
<feature type="domain" description="BED-type" evidence="5">
    <location>
        <begin position="2"/>
        <end position="52"/>
    </location>
</feature>
<dbReference type="STRING" id="104421.E2ANW7"/>
<accession>E2ANW7</accession>
<evidence type="ECO:0000256" key="4">
    <source>
        <dbReference type="PROSITE-ProRule" id="PRU00027"/>
    </source>
</evidence>
<reference evidence="6 7" key="1">
    <citation type="journal article" date="2010" name="Science">
        <title>Genomic comparison of the ants Camponotus floridanus and Harpegnathos saltator.</title>
        <authorList>
            <person name="Bonasio R."/>
            <person name="Zhang G."/>
            <person name="Ye C."/>
            <person name="Mutti N.S."/>
            <person name="Fang X."/>
            <person name="Qin N."/>
            <person name="Donahue G."/>
            <person name="Yang P."/>
            <person name="Li Q."/>
            <person name="Li C."/>
            <person name="Zhang P."/>
            <person name="Huang Z."/>
            <person name="Berger S.L."/>
            <person name="Reinberg D."/>
            <person name="Wang J."/>
            <person name="Liebig J."/>
        </authorList>
    </citation>
    <scope>NUCLEOTIDE SEQUENCE [LARGE SCALE GENOMIC DNA]</scope>
    <source>
        <strain evidence="7">C129</strain>
    </source>
</reference>
<keyword evidence="2 4" id="KW-0863">Zinc-finger</keyword>
<dbReference type="Proteomes" id="UP000000311">
    <property type="component" value="Unassembled WGS sequence"/>
</dbReference>
<dbReference type="SMART" id="SM00614">
    <property type="entry name" value="ZnF_BED"/>
    <property type="match status" value="1"/>
</dbReference>
<dbReference type="InterPro" id="IPR003656">
    <property type="entry name" value="Znf_BED"/>
</dbReference>
<feature type="non-terminal residue" evidence="6">
    <location>
        <position position="55"/>
    </location>
</feature>
<dbReference type="PROSITE" id="PS50808">
    <property type="entry name" value="ZF_BED"/>
    <property type="match status" value="1"/>
</dbReference>
<keyword evidence="3" id="KW-0862">Zinc</keyword>
<evidence type="ECO:0000256" key="2">
    <source>
        <dbReference type="ARBA" id="ARBA00022771"/>
    </source>
</evidence>
<evidence type="ECO:0000256" key="1">
    <source>
        <dbReference type="ARBA" id="ARBA00022723"/>
    </source>
</evidence>
<sequence>RRKTSDIWSFFTILNTEFASCNLCKHKLSYRSTTNNLRKHILARHPTVALPSTSK</sequence>
<name>E2ANW7_CAMFO</name>
<protein>
    <recommendedName>
        <fullName evidence="5">BED-type domain-containing protein</fullName>
    </recommendedName>
</protein>
<evidence type="ECO:0000313" key="6">
    <source>
        <dbReference type="EMBL" id="EFN64871.1"/>
    </source>
</evidence>
<proteinExistence type="predicted"/>
<keyword evidence="7" id="KW-1185">Reference proteome</keyword>
<dbReference type="SUPFAM" id="SSF57667">
    <property type="entry name" value="beta-beta-alpha zinc fingers"/>
    <property type="match status" value="1"/>
</dbReference>
<keyword evidence="1" id="KW-0479">Metal-binding</keyword>
<dbReference type="GO" id="GO:0008270">
    <property type="term" value="F:zinc ion binding"/>
    <property type="evidence" value="ECO:0007669"/>
    <property type="project" value="UniProtKB-KW"/>
</dbReference>
<dbReference type="AlphaFoldDB" id="E2ANW7"/>
<gene>
    <name evidence="6" type="ORF">EAG_06536</name>
</gene>